<dbReference type="InterPro" id="IPR003593">
    <property type="entry name" value="AAA+_ATPase"/>
</dbReference>
<accession>A0ABT4VUS2</accession>
<evidence type="ECO:0000256" key="1">
    <source>
        <dbReference type="ARBA" id="ARBA00005417"/>
    </source>
</evidence>
<keyword evidence="4" id="KW-0547">Nucleotide-binding</keyword>
<proteinExistence type="inferred from homology"/>
<evidence type="ECO:0000313" key="8">
    <source>
        <dbReference type="Proteomes" id="UP001148313"/>
    </source>
</evidence>
<keyword evidence="3" id="KW-0592">Phosphate transport</keyword>
<organism evidence="7 8">
    <name type="scientific">Hoeflea poritis</name>
    <dbReference type="NCBI Taxonomy" id="2993659"/>
    <lineage>
        <taxon>Bacteria</taxon>
        <taxon>Pseudomonadati</taxon>
        <taxon>Pseudomonadota</taxon>
        <taxon>Alphaproteobacteria</taxon>
        <taxon>Hyphomicrobiales</taxon>
        <taxon>Rhizobiaceae</taxon>
        <taxon>Hoeflea</taxon>
    </lineage>
</organism>
<evidence type="ECO:0000256" key="3">
    <source>
        <dbReference type="ARBA" id="ARBA00022592"/>
    </source>
</evidence>
<reference evidence="7" key="1">
    <citation type="submission" date="2022-11" db="EMBL/GenBank/DDBJ databases">
        <title>Hoeflea poritis sp. nov., isolated from scleractinian coral Porites lutea.</title>
        <authorList>
            <person name="Zhang G."/>
            <person name="Wei Q."/>
            <person name="Cai L."/>
        </authorList>
    </citation>
    <scope>NUCLEOTIDE SEQUENCE</scope>
    <source>
        <strain evidence="7">E7-10</strain>
    </source>
</reference>
<comment type="similarity">
    <text evidence="1">Belongs to the ABC transporter superfamily.</text>
</comment>
<dbReference type="NCBIfam" id="TIGR00972">
    <property type="entry name" value="3a0107s01c2"/>
    <property type="match status" value="1"/>
</dbReference>
<keyword evidence="8" id="KW-1185">Reference proteome</keyword>
<dbReference type="PANTHER" id="PTHR43423:SF1">
    <property type="entry name" value="ABC TRANSPORTER I FAMILY MEMBER 17"/>
    <property type="match status" value="1"/>
</dbReference>
<gene>
    <name evidence="7" type="primary">pstB</name>
    <name evidence="7" type="ORF">OOZ53_24095</name>
</gene>
<dbReference type="SMART" id="SM00382">
    <property type="entry name" value="AAA"/>
    <property type="match status" value="1"/>
</dbReference>
<dbReference type="Proteomes" id="UP001148313">
    <property type="component" value="Unassembled WGS sequence"/>
</dbReference>
<protein>
    <submittedName>
        <fullName evidence="7">Phosphate ABC transporter ATP-binding protein PstB</fullName>
    </submittedName>
</protein>
<evidence type="ECO:0000313" key="7">
    <source>
        <dbReference type="EMBL" id="MDA4848461.1"/>
    </source>
</evidence>
<dbReference type="EMBL" id="JAPJZH010000023">
    <property type="protein sequence ID" value="MDA4848461.1"/>
    <property type="molecule type" value="Genomic_DNA"/>
</dbReference>
<sequence>MQTVVAQGRLIDQQLHVGSHPGHDVTHRLKIRVDNVSFWYGEKQALDGITLDLYDQEVTAFIGPSGCGKSTLLRCLNRMNDEIREARMTGQILLDGENINAPDVDPPFLRRRFGWVAQKPNPFPRSVYYNIAYGALLHGLVRRRDETDALVRRCLERAGLWDEVKDRLDKPGTDLSGGQQQRLCVARAISTDPEVLLMDEPGSALDPVSTAHLEELIEELREHYCIVIITHNMQEAARISQRAAFFHLGKLVEQGDTKDIFVRPRTQLCHDYVTGRYG</sequence>
<dbReference type="Pfam" id="PF00005">
    <property type="entry name" value="ABC_tran"/>
    <property type="match status" value="1"/>
</dbReference>
<dbReference type="GO" id="GO:0005524">
    <property type="term" value="F:ATP binding"/>
    <property type="evidence" value="ECO:0007669"/>
    <property type="project" value="UniProtKB-KW"/>
</dbReference>
<evidence type="ECO:0000256" key="2">
    <source>
        <dbReference type="ARBA" id="ARBA00022448"/>
    </source>
</evidence>
<dbReference type="InterPro" id="IPR003439">
    <property type="entry name" value="ABC_transporter-like_ATP-bd"/>
</dbReference>
<dbReference type="PROSITE" id="PS00211">
    <property type="entry name" value="ABC_TRANSPORTER_1"/>
    <property type="match status" value="1"/>
</dbReference>
<dbReference type="RefSeq" id="WP_271092327.1">
    <property type="nucleotide sequence ID" value="NZ_JAPJZH010000023.1"/>
</dbReference>
<evidence type="ECO:0000256" key="5">
    <source>
        <dbReference type="ARBA" id="ARBA00022840"/>
    </source>
</evidence>
<dbReference type="Gene3D" id="3.40.50.300">
    <property type="entry name" value="P-loop containing nucleotide triphosphate hydrolases"/>
    <property type="match status" value="1"/>
</dbReference>
<name>A0ABT4VUS2_9HYPH</name>
<dbReference type="PANTHER" id="PTHR43423">
    <property type="entry name" value="ABC TRANSPORTER I FAMILY MEMBER 17"/>
    <property type="match status" value="1"/>
</dbReference>
<dbReference type="InterPro" id="IPR017871">
    <property type="entry name" value="ABC_transporter-like_CS"/>
</dbReference>
<evidence type="ECO:0000256" key="4">
    <source>
        <dbReference type="ARBA" id="ARBA00022741"/>
    </source>
</evidence>
<dbReference type="SUPFAM" id="SSF52540">
    <property type="entry name" value="P-loop containing nucleoside triphosphate hydrolases"/>
    <property type="match status" value="1"/>
</dbReference>
<dbReference type="CDD" id="cd03260">
    <property type="entry name" value="ABC_PstB_phosphate_transporter"/>
    <property type="match status" value="1"/>
</dbReference>
<comment type="caution">
    <text evidence="7">The sequence shown here is derived from an EMBL/GenBank/DDBJ whole genome shotgun (WGS) entry which is preliminary data.</text>
</comment>
<keyword evidence="2" id="KW-0813">Transport</keyword>
<dbReference type="PROSITE" id="PS50893">
    <property type="entry name" value="ABC_TRANSPORTER_2"/>
    <property type="match status" value="1"/>
</dbReference>
<dbReference type="InterPro" id="IPR005670">
    <property type="entry name" value="PstB-like"/>
</dbReference>
<feature type="domain" description="ABC transporter" evidence="6">
    <location>
        <begin position="31"/>
        <end position="273"/>
    </location>
</feature>
<keyword evidence="5 7" id="KW-0067">ATP-binding</keyword>
<dbReference type="InterPro" id="IPR027417">
    <property type="entry name" value="P-loop_NTPase"/>
</dbReference>
<evidence type="ECO:0000259" key="6">
    <source>
        <dbReference type="PROSITE" id="PS50893"/>
    </source>
</evidence>